<dbReference type="RefSeq" id="WP_066719267.1">
    <property type="nucleotide sequence ID" value="NZ_JBHSLU010000002.1"/>
</dbReference>
<feature type="compositionally biased region" description="Low complexity" evidence="1">
    <location>
        <begin position="58"/>
        <end position="78"/>
    </location>
</feature>
<organism evidence="4 5">
    <name type="scientific">Bosea massiliensis</name>
    <dbReference type="NCBI Taxonomy" id="151419"/>
    <lineage>
        <taxon>Bacteria</taxon>
        <taxon>Pseudomonadati</taxon>
        <taxon>Pseudomonadota</taxon>
        <taxon>Alphaproteobacteria</taxon>
        <taxon>Hyphomicrobiales</taxon>
        <taxon>Boseaceae</taxon>
        <taxon>Bosea</taxon>
    </lineage>
</organism>
<keyword evidence="2" id="KW-1133">Transmembrane helix</keyword>
<keyword evidence="2" id="KW-0812">Transmembrane</keyword>
<feature type="compositionally biased region" description="Basic and acidic residues" evidence="1">
    <location>
        <begin position="143"/>
        <end position="158"/>
    </location>
</feature>
<evidence type="ECO:0000256" key="2">
    <source>
        <dbReference type="SAM" id="Phobius"/>
    </source>
</evidence>
<evidence type="ECO:0000256" key="1">
    <source>
        <dbReference type="SAM" id="MobiDB-lite"/>
    </source>
</evidence>
<dbReference type="InterPro" id="IPR036680">
    <property type="entry name" value="SPOR-like_sf"/>
</dbReference>
<dbReference type="Pfam" id="PF05036">
    <property type="entry name" value="SPOR"/>
    <property type="match status" value="1"/>
</dbReference>
<evidence type="ECO:0000313" key="5">
    <source>
        <dbReference type="Proteomes" id="UP001596060"/>
    </source>
</evidence>
<keyword evidence="2" id="KW-0472">Membrane</keyword>
<proteinExistence type="predicted"/>
<dbReference type="InterPro" id="IPR007730">
    <property type="entry name" value="SPOR-like_dom"/>
</dbReference>
<evidence type="ECO:0000313" key="4">
    <source>
        <dbReference type="EMBL" id="MFC5503658.1"/>
    </source>
</evidence>
<feature type="domain" description="SPOR" evidence="3">
    <location>
        <begin position="478"/>
        <end position="562"/>
    </location>
</feature>
<dbReference type="SUPFAM" id="SSF110997">
    <property type="entry name" value="Sporulation related repeat"/>
    <property type="match status" value="1"/>
</dbReference>
<accession>A0ABW0NUG2</accession>
<dbReference type="PROSITE" id="PS51724">
    <property type="entry name" value="SPOR"/>
    <property type="match status" value="1"/>
</dbReference>
<feature type="transmembrane region" description="Helical" evidence="2">
    <location>
        <begin position="217"/>
        <end position="237"/>
    </location>
</feature>
<feature type="compositionally biased region" description="Low complexity" evidence="1">
    <location>
        <begin position="404"/>
        <end position="425"/>
    </location>
</feature>
<feature type="region of interest" description="Disordered" evidence="1">
    <location>
        <begin position="273"/>
        <end position="450"/>
    </location>
</feature>
<dbReference type="Proteomes" id="UP001596060">
    <property type="component" value="Unassembled WGS sequence"/>
</dbReference>
<dbReference type="EMBL" id="JBHSLU010000002">
    <property type="protein sequence ID" value="MFC5503658.1"/>
    <property type="molecule type" value="Genomic_DNA"/>
</dbReference>
<sequence length="562" mass="57451">MSEPARNRFALDLEDLERQLRSAGQAPRSGQSADPLAELTRIVDQGDPLKDIFGQRGAAPAPSRATPSWPAAAPAPAQPRIVPEAPREEPQFDAIRQFQAVAEQAPPPAELRGALDEFEALLRRTDSARPAAPVAPAPAPLRAEPRFDSADESFDRPEPQAYQRPVTAPAARDLDEASEAFGYHGQPDVYDQQPVHAAAVADEDMPDLEPRRSRKGLYAAAALIVVGVVGVGAAMSLRGPTRSADGQPPTIAAATGPTKVEPVNPGGAEIPNQNKQIYERPGDGQSGATKVVSREEQPVDVQQAARSMPTRVVMPGPGSATATPPANALSQAPASAAPVATPAEPALTPVPPVPGLGEPRRVRTVSIRPDGTPAPPANGSANGPTGYTNGAVPLATGSAPPARPAGLSPSATSAPAPVAAAPATPQSRPATTPAAEAPKVQERAAAPATTPAAPLRIANAAPAAQAPAAPAPATAAIRAGTGDFVVQLGAPGSEAEARATFAALQRKYPGQLGGQAPIVRKTELAGGKTVYRLRVGPYSREDATSMCTALQAAGGQCFIAKN</sequence>
<feature type="region of interest" description="Disordered" evidence="1">
    <location>
        <begin position="18"/>
        <end position="78"/>
    </location>
</feature>
<gene>
    <name evidence="4" type="ORF">ACFPN9_00130</name>
</gene>
<feature type="compositionally biased region" description="Low complexity" evidence="1">
    <location>
        <begin position="377"/>
        <end position="386"/>
    </location>
</feature>
<feature type="region of interest" description="Disordered" evidence="1">
    <location>
        <begin position="127"/>
        <end position="169"/>
    </location>
</feature>
<feature type="compositionally biased region" description="Low complexity" evidence="1">
    <location>
        <begin position="315"/>
        <end position="347"/>
    </location>
</feature>
<dbReference type="Gene3D" id="3.30.70.1070">
    <property type="entry name" value="Sporulation related repeat"/>
    <property type="match status" value="1"/>
</dbReference>
<reference evidence="5" key="1">
    <citation type="journal article" date="2019" name="Int. J. Syst. Evol. Microbiol.">
        <title>The Global Catalogue of Microorganisms (GCM) 10K type strain sequencing project: providing services to taxonomists for standard genome sequencing and annotation.</title>
        <authorList>
            <consortium name="The Broad Institute Genomics Platform"/>
            <consortium name="The Broad Institute Genome Sequencing Center for Infectious Disease"/>
            <person name="Wu L."/>
            <person name="Ma J."/>
        </authorList>
    </citation>
    <scope>NUCLEOTIDE SEQUENCE [LARGE SCALE GENOMIC DNA]</scope>
    <source>
        <strain evidence="5">CCUG 43117</strain>
    </source>
</reference>
<evidence type="ECO:0000259" key="3">
    <source>
        <dbReference type="PROSITE" id="PS51724"/>
    </source>
</evidence>
<keyword evidence="5" id="KW-1185">Reference proteome</keyword>
<comment type="caution">
    <text evidence="4">The sequence shown here is derived from an EMBL/GenBank/DDBJ whole genome shotgun (WGS) entry which is preliminary data.</text>
</comment>
<protein>
    <submittedName>
        <fullName evidence="4">SPOR domain-containing protein</fullName>
    </submittedName>
</protein>
<name>A0ABW0NUG2_9HYPH</name>